<dbReference type="EC" id="5.1.3.13" evidence="3 7"/>
<evidence type="ECO:0000313" key="9">
    <source>
        <dbReference type="Proteomes" id="UP000556329"/>
    </source>
</evidence>
<evidence type="ECO:0000256" key="7">
    <source>
        <dbReference type="RuleBase" id="RU364069"/>
    </source>
</evidence>
<evidence type="ECO:0000256" key="5">
    <source>
        <dbReference type="PIRSR" id="PIRSR600888-1"/>
    </source>
</evidence>
<evidence type="ECO:0000256" key="2">
    <source>
        <dbReference type="ARBA" id="ARBA00001997"/>
    </source>
</evidence>
<keyword evidence="9" id="KW-1185">Reference proteome</keyword>
<feature type="active site" description="Proton donor" evidence="5">
    <location>
        <position position="132"/>
    </location>
</feature>
<feature type="site" description="Participates in a stacking interaction with the thymidine ring of dTDP-4-oxo-6-deoxyglucose" evidence="6">
    <location>
        <position position="138"/>
    </location>
</feature>
<comment type="pathway">
    <text evidence="7">Carbohydrate biosynthesis; dTDP-L-rhamnose biosynthesis.</text>
</comment>
<dbReference type="InterPro" id="IPR014710">
    <property type="entry name" value="RmlC-like_jellyroll"/>
</dbReference>
<keyword evidence="7 8" id="KW-0413">Isomerase</keyword>
<evidence type="ECO:0000313" key="8">
    <source>
        <dbReference type="EMBL" id="MBB6408675.1"/>
    </source>
</evidence>
<dbReference type="SUPFAM" id="SSF51182">
    <property type="entry name" value="RmlC-like cupins"/>
    <property type="match status" value="1"/>
</dbReference>
<dbReference type="EMBL" id="JACHEF010000001">
    <property type="protein sequence ID" value="MBB6408675.1"/>
    <property type="molecule type" value="Genomic_DNA"/>
</dbReference>
<evidence type="ECO:0000256" key="6">
    <source>
        <dbReference type="PIRSR" id="PIRSR600888-3"/>
    </source>
</evidence>
<dbReference type="Proteomes" id="UP000556329">
    <property type="component" value="Unassembled WGS sequence"/>
</dbReference>
<comment type="caution">
    <text evidence="8">The sequence shown here is derived from an EMBL/GenBank/DDBJ whole genome shotgun (WGS) entry which is preliminary data.</text>
</comment>
<comment type="function">
    <text evidence="2 7">Catalyzes the epimerization of the C3' and C5'positions of dTDP-6-deoxy-D-xylo-4-hexulose, forming dTDP-6-deoxy-L-lyxo-4-hexulose.</text>
</comment>
<dbReference type="GO" id="GO:0000271">
    <property type="term" value="P:polysaccharide biosynthetic process"/>
    <property type="evidence" value="ECO:0007669"/>
    <property type="project" value="TreeGrafter"/>
</dbReference>
<name>A0A841PJI4_9HYPH</name>
<dbReference type="GO" id="GO:0008830">
    <property type="term" value="F:dTDP-4-dehydrorhamnose 3,5-epimerase activity"/>
    <property type="evidence" value="ECO:0007669"/>
    <property type="project" value="UniProtKB-UniRule"/>
</dbReference>
<comment type="subunit">
    <text evidence="7">Homodimer.</text>
</comment>
<dbReference type="InterPro" id="IPR000888">
    <property type="entry name" value="RmlC-like"/>
</dbReference>
<proteinExistence type="inferred from homology"/>
<evidence type="ECO:0000256" key="1">
    <source>
        <dbReference type="ARBA" id="ARBA00001298"/>
    </source>
</evidence>
<dbReference type="PANTHER" id="PTHR21047">
    <property type="entry name" value="DTDP-6-DEOXY-D-GLUCOSE-3,5 EPIMERASE"/>
    <property type="match status" value="1"/>
</dbReference>
<dbReference type="RefSeq" id="WP_184871707.1">
    <property type="nucleotide sequence ID" value="NZ_JACHEF010000001.1"/>
</dbReference>
<dbReference type="PANTHER" id="PTHR21047:SF2">
    <property type="entry name" value="THYMIDINE DIPHOSPHO-4-KETO-RHAMNOSE 3,5-EPIMERASE"/>
    <property type="match status" value="1"/>
</dbReference>
<accession>A0A841PJI4</accession>
<evidence type="ECO:0000256" key="3">
    <source>
        <dbReference type="ARBA" id="ARBA00012098"/>
    </source>
</evidence>
<protein>
    <recommendedName>
        <fullName evidence="4 7">dTDP-4-dehydrorhamnose 3,5-epimerase</fullName>
        <ecNumber evidence="3 7">5.1.3.13</ecNumber>
    </recommendedName>
    <alternativeName>
        <fullName evidence="7">Thymidine diphospho-4-keto-rhamnose 3,5-epimerase</fullName>
    </alternativeName>
</protein>
<dbReference type="CDD" id="cd00438">
    <property type="entry name" value="cupin_RmlC"/>
    <property type="match status" value="1"/>
</dbReference>
<organism evidence="8 9">
    <name type="scientific">Mesorhizobium sangaii</name>
    <dbReference type="NCBI Taxonomy" id="505389"/>
    <lineage>
        <taxon>Bacteria</taxon>
        <taxon>Pseudomonadati</taxon>
        <taxon>Pseudomonadota</taxon>
        <taxon>Alphaproteobacteria</taxon>
        <taxon>Hyphomicrobiales</taxon>
        <taxon>Phyllobacteriaceae</taxon>
        <taxon>Mesorhizobium</taxon>
    </lineage>
</organism>
<evidence type="ECO:0000256" key="4">
    <source>
        <dbReference type="ARBA" id="ARBA00019595"/>
    </source>
</evidence>
<dbReference type="AlphaFoldDB" id="A0A841PJI4"/>
<dbReference type="GO" id="GO:0019305">
    <property type="term" value="P:dTDP-rhamnose biosynthetic process"/>
    <property type="evidence" value="ECO:0007669"/>
    <property type="project" value="UniProtKB-UniRule"/>
</dbReference>
<sequence>MRFTETELKGVWLIEPTPVVDDRGSFTRTFCEKEMADCGLATRFVQHSRAHSVKKGTLRGLHFQDDPYAEVKLVSCVRGAIFDVVVDLRPNSPTRYNWLGFELTPQNMRQVYIPAGFAHGLQTLTDDAEVSYLISQFYTPHASTGVRYNDPVFSIAWPLMPTAMSERDKAWPLLKQRTAAGAL</sequence>
<comment type="similarity">
    <text evidence="7">Belongs to the dTDP-4-dehydrorhamnose 3,5-epimerase family.</text>
</comment>
<dbReference type="NCBIfam" id="TIGR01221">
    <property type="entry name" value="rmlC"/>
    <property type="match status" value="1"/>
</dbReference>
<reference evidence="8 9" key="1">
    <citation type="submission" date="2020-08" db="EMBL/GenBank/DDBJ databases">
        <title>Genomic Encyclopedia of Type Strains, Phase IV (KMG-IV): sequencing the most valuable type-strain genomes for metagenomic binning, comparative biology and taxonomic classification.</title>
        <authorList>
            <person name="Goeker M."/>
        </authorList>
    </citation>
    <scope>NUCLEOTIDE SEQUENCE [LARGE SCALE GENOMIC DNA]</scope>
    <source>
        <strain evidence="8 9">DSM 100039</strain>
    </source>
</reference>
<dbReference type="Pfam" id="PF00908">
    <property type="entry name" value="dTDP_sugar_isom"/>
    <property type="match status" value="1"/>
</dbReference>
<comment type="catalytic activity">
    <reaction evidence="1 7">
        <text>dTDP-4-dehydro-6-deoxy-alpha-D-glucose = dTDP-4-dehydro-beta-L-rhamnose</text>
        <dbReference type="Rhea" id="RHEA:16969"/>
        <dbReference type="ChEBI" id="CHEBI:57649"/>
        <dbReference type="ChEBI" id="CHEBI:62830"/>
        <dbReference type="EC" id="5.1.3.13"/>
    </reaction>
</comment>
<dbReference type="Gene3D" id="2.60.120.10">
    <property type="entry name" value="Jelly Rolls"/>
    <property type="match status" value="1"/>
</dbReference>
<dbReference type="GO" id="GO:0005829">
    <property type="term" value="C:cytosol"/>
    <property type="evidence" value="ECO:0007669"/>
    <property type="project" value="TreeGrafter"/>
</dbReference>
<feature type="active site" description="Proton acceptor" evidence="5">
    <location>
        <position position="62"/>
    </location>
</feature>
<dbReference type="InterPro" id="IPR011051">
    <property type="entry name" value="RmlC_Cupin_sf"/>
</dbReference>
<dbReference type="UniPathway" id="UPA00124"/>
<gene>
    <name evidence="8" type="ORF">HNQ71_001319</name>
</gene>